<protein>
    <recommendedName>
        <fullName evidence="4">DUF4834 family protein</fullName>
    </recommendedName>
</protein>
<evidence type="ECO:0000313" key="2">
    <source>
        <dbReference type="EMBL" id="SUB80813.1"/>
    </source>
</evidence>
<dbReference type="AlphaFoldDB" id="A0AAQ1ZJT1"/>
<proteinExistence type="predicted"/>
<feature type="transmembrane region" description="Helical" evidence="1">
    <location>
        <begin position="6"/>
        <end position="27"/>
    </location>
</feature>
<dbReference type="EMBL" id="UGTJ01000001">
    <property type="protein sequence ID" value="SUB80813.1"/>
    <property type="molecule type" value="Genomic_DNA"/>
</dbReference>
<evidence type="ECO:0000313" key="3">
    <source>
        <dbReference type="Proteomes" id="UP000255283"/>
    </source>
</evidence>
<name>A0AAQ1ZJT1_9BACT</name>
<keyword evidence="1" id="KW-0812">Transmembrane</keyword>
<reference evidence="2 3" key="1">
    <citation type="submission" date="2018-06" db="EMBL/GenBank/DDBJ databases">
        <authorList>
            <consortium name="Pathogen Informatics"/>
            <person name="Doyle S."/>
        </authorList>
    </citation>
    <scope>NUCLEOTIDE SEQUENCE [LARGE SCALE GENOMIC DNA]</scope>
    <source>
        <strain evidence="2 3">NCTC13063</strain>
    </source>
</reference>
<evidence type="ECO:0000256" key="1">
    <source>
        <dbReference type="SAM" id="Phobius"/>
    </source>
</evidence>
<dbReference type="Proteomes" id="UP000255283">
    <property type="component" value="Unassembled WGS sequence"/>
</dbReference>
<evidence type="ECO:0008006" key="4">
    <source>
        <dbReference type="Google" id="ProtNLM"/>
    </source>
</evidence>
<keyword evidence="1" id="KW-1133">Transmembrane helix</keyword>
<sequence length="80" mass="9558">MTAIFQFLLFVFVAITVFVGLALYRIYRQLHDATHRFRERPQQREAKVGDNVIIDRRTPEETNKKIIPENEGEYVDFKEE</sequence>
<dbReference type="RefSeq" id="WP_004342182.1">
    <property type="nucleotide sequence ID" value="NZ_CAURJP010000017.1"/>
</dbReference>
<organism evidence="2 3">
    <name type="scientific">Segatella buccae</name>
    <dbReference type="NCBI Taxonomy" id="28126"/>
    <lineage>
        <taxon>Bacteria</taxon>
        <taxon>Pseudomonadati</taxon>
        <taxon>Bacteroidota</taxon>
        <taxon>Bacteroidia</taxon>
        <taxon>Bacteroidales</taxon>
        <taxon>Prevotellaceae</taxon>
        <taxon>Segatella</taxon>
    </lineage>
</organism>
<gene>
    <name evidence="2" type="ORF">NCTC13063_02113</name>
</gene>
<comment type="caution">
    <text evidence="2">The sequence shown here is derived from an EMBL/GenBank/DDBJ whole genome shotgun (WGS) entry which is preliminary data.</text>
</comment>
<accession>A0AAQ1ZJT1</accession>
<keyword evidence="1" id="KW-0472">Membrane</keyword>